<dbReference type="EMBL" id="BAAAEW010000006">
    <property type="protein sequence ID" value="GAA0746945.1"/>
    <property type="molecule type" value="Genomic_DNA"/>
</dbReference>
<feature type="transmembrane region" description="Helical" evidence="20">
    <location>
        <begin position="12"/>
        <end position="32"/>
    </location>
</feature>
<dbReference type="InterPro" id="IPR008168">
    <property type="entry name" value="Cyt_C_IC"/>
</dbReference>
<evidence type="ECO:0000256" key="17">
    <source>
        <dbReference type="ARBA" id="ARBA00023065"/>
    </source>
</evidence>
<name>A0ABP3V6S6_9BURK</name>
<evidence type="ECO:0000256" key="8">
    <source>
        <dbReference type="ARBA" id="ARBA00022660"/>
    </source>
</evidence>
<keyword evidence="17 19" id="KW-0406">Ion transport</keyword>
<dbReference type="Proteomes" id="UP001500279">
    <property type="component" value="Unassembled WGS sequence"/>
</dbReference>
<evidence type="ECO:0000256" key="6">
    <source>
        <dbReference type="ARBA" id="ARBA00022519"/>
    </source>
</evidence>
<evidence type="ECO:0000259" key="21">
    <source>
        <dbReference type="PROSITE" id="PS51007"/>
    </source>
</evidence>
<feature type="domain" description="Cytochrome c" evidence="21">
    <location>
        <begin position="129"/>
        <end position="209"/>
    </location>
</feature>
<keyword evidence="23" id="KW-1185">Reference proteome</keyword>
<protein>
    <recommendedName>
        <fullName evidence="19">Cbb3-type cytochrome c oxidase subunit</fullName>
    </recommendedName>
</protein>
<sequence>MSDFINAGWGYYVAAVTVLGLVACIALLLIAARRRVMAQDNTTGHVWDEDLRELNNPLPRWWMWLFILTVVFGAGYLALYPGLGSAPGQLGWSSVGQYKEEQAAANAVTAPMFAAFAAKTAPELARDPQAMAVGERLFANNCAACHGSDAHGSKGFPNLTDQDWLWGGAPERIEETIREGRVGIMPPMVAAVGNADEVHQVANYVLSLSGSPHDSLAAQLGKSKFVACAACHGPDGKGNQALGVPNLSDKVWLHGWGEDAVVAMINKGKTNVMPAHGERLSAQQIHLLAAYVWGLSKSGPVTTATATTSATP</sequence>
<evidence type="ECO:0000256" key="20">
    <source>
        <dbReference type="SAM" id="Phobius"/>
    </source>
</evidence>
<reference evidence="23" key="1">
    <citation type="journal article" date="2019" name="Int. J. Syst. Evol. Microbiol.">
        <title>The Global Catalogue of Microorganisms (GCM) 10K type strain sequencing project: providing services to taxonomists for standard genome sequencing and annotation.</title>
        <authorList>
            <consortium name="The Broad Institute Genomics Platform"/>
            <consortium name="The Broad Institute Genome Sequencing Center for Infectious Disease"/>
            <person name="Wu L."/>
            <person name="Ma J."/>
        </authorList>
    </citation>
    <scope>NUCLEOTIDE SEQUENCE [LARGE SCALE GENOMIC DNA]</scope>
    <source>
        <strain evidence="23">JCM 15503</strain>
    </source>
</reference>
<evidence type="ECO:0000256" key="12">
    <source>
        <dbReference type="ARBA" id="ARBA00022781"/>
    </source>
</evidence>
<comment type="subcellular location">
    <subcellularLocation>
        <location evidence="1 19">Cell inner membrane</location>
    </subcellularLocation>
</comment>
<evidence type="ECO:0000256" key="4">
    <source>
        <dbReference type="ARBA" id="ARBA00022448"/>
    </source>
</evidence>
<evidence type="ECO:0000256" key="11">
    <source>
        <dbReference type="ARBA" id="ARBA00022737"/>
    </source>
</evidence>
<keyword evidence="10 19" id="KW-0479">Metal-binding</keyword>
<evidence type="ECO:0000256" key="2">
    <source>
        <dbReference type="ARBA" id="ARBA00004673"/>
    </source>
</evidence>
<comment type="pathway">
    <text evidence="2 19">Energy metabolism; oxidative phosphorylation.</text>
</comment>
<feature type="domain" description="Cytochrome c" evidence="21">
    <location>
        <begin position="216"/>
        <end position="296"/>
    </location>
</feature>
<dbReference type="PANTHER" id="PTHR33751">
    <property type="entry name" value="CBB3-TYPE CYTOCHROME C OXIDASE SUBUNIT FIXP"/>
    <property type="match status" value="1"/>
</dbReference>
<gene>
    <name evidence="22" type="primary">ccoP</name>
    <name evidence="22" type="ORF">GCM10009107_15020</name>
</gene>
<organism evidence="22 23">
    <name type="scientific">Ideonella azotifigens</name>
    <dbReference type="NCBI Taxonomy" id="513160"/>
    <lineage>
        <taxon>Bacteria</taxon>
        <taxon>Pseudomonadati</taxon>
        <taxon>Pseudomonadota</taxon>
        <taxon>Betaproteobacteria</taxon>
        <taxon>Burkholderiales</taxon>
        <taxon>Sphaerotilaceae</taxon>
        <taxon>Ideonella</taxon>
    </lineage>
</organism>
<dbReference type="PIRSF" id="PIRSF000006">
    <property type="entry name" value="Cbb3-Cox_fixP"/>
    <property type="match status" value="1"/>
</dbReference>
<keyword evidence="13 19" id="KW-0249">Electron transport</keyword>
<keyword evidence="16 19" id="KW-0408">Iron</keyword>
<evidence type="ECO:0000256" key="13">
    <source>
        <dbReference type="ARBA" id="ARBA00022982"/>
    </source>
</evidence>
<dbReference type="InterPro" id="IPR038414">
    <property type="entry name" value="CcoP_N_sf"/>
</dbReference>
<accession>A0ABP3V6S6</accession>
<dbReference type="PANTHER" id="PTHR33751:SF1">
    <property type="entry name" value="CBB3-TYPE CYTOCHROME C OXIDASE SUBUNIT FIXP"/>
    <property type="match status" value="1"/>
</dbReference>
<evidence type="ECO:0000256" key="19">
    <source>
        <dbReference type="PIRNR" id="PIRNR000006"/>
    </source>
</evidence>
<dbReference type="InterPro" id="IPR050597">
    <property type="entry name" value="Cytochrome_c_Oxidase_Subunit"/>
</dbReference>
<keyword evidence="4 19" id="KW-0813">Transport</keyword>
<dbReference type="Gene3D" id="1.10.760.10">
    <property type="entry name" value="Cytochrome c-like domain"/>
    <property type="match status" value="2"/>
</dbReference>
<dbReference type="InterPro" id="IPR009056">
    <property type="entry name" value="Cyt_c-like_dom"/>
</dbReference>
<evidence type="ECO:0000256" key="9">
    <source>
        <dbReference type="ARBA" id="ARBA00022692"/>
    </source>
</evidence>
<dbReference type="InterPro" id="IPR004678">
    <property type="entry name" value="Cyt_c_oxidase_cbb3_su3"/>
</dbReference>
<comment type="caution">
    <text evidence="22">The sequence shown here is derived from an EMBL/GenBank/DDBJ whole genome shotgun (WGS) entry which is preliminary data.</text>
</comment>
<evidence type="ECO:0000256" key="7">
    <source>
        <dbReference type="ARBA" id="ARBA00022617"/>
    </source>
</evidence>
<keyword evidence="18 19" id="KW-0472">Membrane</keyword>
<evidence type="ECO:0000313" key="22">
    <source>
        <dbReference type="EMBL" id="GAA0746945.1"/>
    </source>
</evidence>
<evidence type="ECO:0000256" key="16">
    <source>
        <dbReference type="ARBA" id="ARBA00023004"/>
    </source>
</evidence>
<dbReference type="Gene3D" id="6.10.280.130">
    <property type="match status" value="1"/>
</dbReference>
<dbReference type="NCBIfam" id="TIGR00782">
    <property type="entry name" value="ccoP"/>
    <property type="match status" value="1"/>
</dbReference>
<comment type="subunit">
    <text evidence="19">Component of the cbb3-type cytochrome c oxidase.</text>
</comment>
<evidence type="ECO:0000256" key="14">
    <source>
        <dbReference type="ARBA" id="ARBA00022989"/>
    </source>
</evidence>
<dbReference type="InterPro" id="IPR032858">
    <property type="entry name" value="CcoP_N"/>
</dbReference>
<dbReference type="Pfam" id="PF14715">
    <property type="entry name" value="FixP_N"/>
    <property type="match status" value="1"/>
</dbReference>
<feature type="transmembrane region" description="Helical" evidence="20">
    <location>
        <begin position="61"/>
        <end position="80"/>
    </location>
</feature>
<evidence type="ECO:0000256" key="5">
    <source>
        <dbReference type="ARBA" id="ARBA00022475"/>
    </source>
</evidence>
<dbReference type="PROSITE" id="PS51007">
    <property type="entry name" value="CYTC"/>
    <property type="match status" value="2"/>
</dbReference>
<dbReference type="InterPro" id="IPR036909">
    <property type="entry name" value="Cyt_c-like_dom_sf"/>
</dbReference>
<dbReference type="RefSeq" id="WP_141288730.1">
    <property type="nucleotide sequence ID" value="NZ_BAAAEW010000006.1"/>
</dbReference>
<evidence type="ECO:0000256" key="1">
    <source>
        <dbReference type="ARBA" id="ARBA00004533"/>
    </source>
</evidence>
<dbReference type="SUPFAM" id="SSF46626">
    <property type="entry name" value="Cytochrome c"/>
    <property type="match status" value="2"/>
</dbReference>
<evidence type="ECO:0000256" key="15">
    <source>
        <dbReference type="ARBA" id="ARBA00023002"/>
    </source>
</evidence>
<comment type="similarity">
    <text evidence="3 19">Belongs to the CcoP / FixP family.</text>
</comment>
<dbReference type="Pfam" id="PF13442">
    <property type="entry name" value="Cytochrome_CBB3"/>
    <property type="match status" value="2"/>
</dbReference>
<comment type="function">
    <text evidence="19">C-type cytochrome. Part of the cbb3-type cytochrome c oxidase complex.</text>
</comment>
<proteinExistence type="inferred from homology"/>
<evidence type="ECO:0000256" key="10">
    <source>
        <dbReference type="ARBA" id="ARBA00022723"/>
    </source>
</evidence>
<keyword evidence="6 19" id="KW-0997">Cell inner membrane</keyword>
<evidence type="ECO:0000313" key="23">
    <source>
        <dbReference type="Proteomes" id="UP001500279"/>
    </source>
</evidence>
<keyword evidence="14 20" id="KW-1133">Transmembrane helix</keyword>
<keyword evidence="15 19" id="KW-0560">Oxidoreductase</keyword>
<evidence type="ECO:0000256" key="3">
    <source>
        <dbReference type="ARBA" id="ARBA00006113"/>
    </source>
</evidence>
<keyword evidence="12 19" id="KW-0375">Hydrogen ion transport</keyword>
<keyword evidence="8 19" id="KW-0679">Respiratory chain</keyword>
<dbReference type="PRINTS" id="PR00605">
    <property type="entry name" value="CYTCHROMECIC"/>
</dbReference>
<comment type="cofactor">
    <cofactor evidence="19">
        <name>heme c</name>
        <dbReference type="ChEBI" id="CHEBI:61717"/>
    </cofactor>
    <text evidence="19">Binds 2 heme C groups per subunit.</text>
</comment>
<keyword evidence="7 19" id="KW-0349">Heme</keyword>
<evidence type="ECO:0000256" key="18">
    <source>
        <dbReference type="ARBA" id="ARBA00023136"/>
    </source>
</evidence>
<keyword evidence="9 20" id="KW-0812">Transmembrane</keyword>
<keyword evidence="5 19" id="KW-1003">Cell membrane</keyword>
<keyword evidence="11" id="KW-0677">Repeat</keyword>